<sequence>MAGGRAAAVLLLLVIATSGLADVNAATARLMSPPSSWSSKPHQLLPTTASSVASTSAAEAEELNGMMECMIGCFTQVFGCAFGCLGKGPDMALCVVGCNQKSVVCMLRCAITPPKPKPTPPPPSPTPKPPKPSPPKPPKPSPPTPTPSPTPPPPPGPPYAAYAGRSTDKTTLG</sequence>
<keyword evidence="2" id="KW-0732">Signal</keyword>
<name>A0A0D9VGF3_9ORYZ</name>
<dbReference type="Proteomes" id="UP000032180">
    <property type="component" value="Chromosome 2"/>
</dbReference>
<proteinExistence type="predicted"/>
<evidence type="ECO:0000256" key="1">
    <source>
        <dbReference type="SAM" id="MobiDB-lite"/>
    </source>
</evidence>
<evidence type="ECO:0000313" key="3">
    <source>
        <dbReference type="EnsemblPlants" id="LPERR02G14650.1"/>
    </source>
</evidence>
<dbReference type="AlphaFoldDB" id="A0A0D9VGF3"/>
<accession>A0A0D9VGF3</accession>
<feature type="region of interest" description="Disordered" evidence="1">
    <location>
        <begin position="114"/>
        <end position="173"/>
    </location>
</feature>
<dbReference type="Gramene" id="LPERR02G14650.1">
    <property type="protein sequence ID" value="LPERR02G14650.1"/>
    <property type="gene ID" value="LPERR02G14650"/>
</dbReference>
<evidence type="ECO:0000256" key="2">
    <source>
        <dbReference type="SAM" id="SignalP"/>
    </source>
</evidence>
<feature type="signal peptide" evidence="2">
    <location>
        <begin position="1"/>
        <end position="21"/>
    </location>
</feature>
<reference evidence="4" key="2">
    <citation type="submission" date="2013-12" db="EMBL/GenBank/DDBJ databases">
        <authorList>
            <person name="Yu Y."/>
            <person name="Lee S."/>
            <person name="de Baynast K."/>
            <person name="Wissotski M."/>
            <person name="Liu L."/>
            <person name="Talag J."/>
            <person name="Goicoechea J."/>
            <person name="Angelova A."/>
            <person name="Jetty R."/>
            <person name="Kudrna D."/>
            <person name="Golser W."/>
            <person name="Rivera L."/>
            <person name="Zhang J."/>
            <person name="Wing R."/>
        </authorList>
    </citation>
    <scope>NUCLEOTIDE SEQUENCE</scope>
</reference>
<evidence type="ECO:0000313" key="4">
    <source>
        <dbReference type="Proteomes" id="UP000032180"/>
    </source>
</evidence>
<protein>
    <submittedName>
        <fullName evidence="3">Uncharacterized protein</fullName>
    </submittedName>
</protein>
<dbReference type="eggNOG" id="ENOG502R6YJ">
    <property type="taxonomic scope" value="Eukaryota"/>
</dbReference>
<organism evidence="3 4">
    <name type="scientific">Leersia perrieri</name>
    <dbReference type="NCBI Taxonomy" id="77586"/>
    <lineage>
        <taxon>Eukaryota</taxon>
        <taxon>Viridiplantae</taxon>
        <taxon>Streptophyta</taxon>
        <taxon>Embryophyta</taxon>
        <taxon>Tracheophyta</taxon>
        <taxon>Spermatophyta</taxon>
        <taxon>Magnoliopsida</taxon>
        <taxon>Liliopsida</taxon>
        <taxon>Poales</taxon>
        <taxon>Poaceae</taxon>
        <taxon>BOP clade</taxon>
        <taxon>Oryzoideae</taxon>
        <taxon>Oryzeae</taxon>
        <taxon>Oryzinae</taxon>
        <taxon>Leersia</taxon>
    </lineage>
</organism>
<reference evidence="3" key="3">
    <citation type="submission" date="2015-04" db="UniProtKB">
        <authorList>
            <consortium name="EnsemblPlants"/>
        </authorList>
    </citation>
    <scope>IDENTIFICATION</scope>
</reference>
<dbReference type="PRINTS" id="PR01217">
    <property type="entry name" value="PRICHEXTENSN"/>
</dbReference>
<feature type="chain" id="PRO_5002347411" evidence="2">
    <location>
        <begin position="22"/>
        <end position="173"/>
    </location>
</feature>
<keyword evidence="4" id="KW-1185">Reference proteome</keyword>
<dbReference type="HOGENOM" id="CLU_132283_0_0_1"/>
<feature type="compositionally biased region" description="Pro residues" evidence="1">
    <location>
        <begin position="114"/>
        <end position="158"/>
    </location>
</feature>
<reference evidence="3 4" key="1">
    <citation type="submission" date="2012-08" db="EMBL/GenBank/DDBJ databases">
        <title>Oryza genome evolution.</title>
        <authorList>
            <person name="Wing R.A."/>
        </authorList>
    </citation>
    <scope>NUCLEOTIDE SEQUENCE</scope>
</reference>
<dbReference type="STRING" id="77586.A0A0D9VGF3"/>
<dbReference type="EnsemblPlants" id="LPERR02G14650.1">
    <property type="protein sequence ID" value="LPERR02G14650.1"/>
    <property type="gene ID" value="LPERR02G14650"/>
</dbReference>